<reference evidence="2" key="1">
    <citation type="submission" date="2013-11" db="EMBL/GenBank/DDBJ databases">
        <title>Microbial diversity, functional groups and degradation webs in Northern and Southern Mediterranean and Red Sea marine crude oil polluted sites.</title>
        <authorList>
            <person name="Daffonchio D."/>
            <person name="Mapelli F."/>
            <person name="Ferrer M."/>
            <person name="Richter M."/>
            <person name="Cherif A."/>
            <person name="Malkawi H.I."/>
            <person name="Yakimov M.M."/>
            <person name="Abdel-Fattah Y.R."/>
            <person name="Blaghen M."/>
            <person name="Golyshin P.N."/>
            <person name="Kalogerakis N."/>
            <person name="Boon N."/>
            <person name="Magagnini M."/>
            <person name="Fava F."/>
        </authorList>
    </citation>
    <scope>NUCLEOTIDE SEQUENCE</scope>
</reference>
<organism evidence="2">
    <name type="scientific">marine sediment metagenome</name>
    <dbReference type="NCBI Taxonomy" id="412755"/>
    <lineage>
        <taxon>unclassified sequences</taxon>
        <taxon>metagenomes</taxon>
        <taxon>ecological metagenomes</taxon>
    </lineage>
</organism>
<sequence length="38" mass="4244">MTSARLKIELTNPDSDDITVYLGSDDSRQANDLDWDAT</sequence>
<protein>
    <submittedName>
        <fullName evidence="2">Uncharacterized protein</fullName>
    </submittedName>
</protein>
<dbReference type="AlphaFoldDB" id="A0A1B6NR77"/>
<name>A0A1B6NR77_9ZZZZ</name>
<proteinExistence type="predicted"/>
<feature type="region of interest" description="Disordered" evidence="1">
    <location>
        <begin position="17"/>
        <end position="38"/>
    </location>
</feature>
<comment type="caution">
    <text evidence="2">The sequence shown here is derived from an EMBL/GenBank/DDBJ whole genome shotgun (WGS) entry which is preliminary data.</text>
</comment>
<dbReference type="EMBL" id="AYSL01001462">
    <property type="protein sequence ID" value="KTF05954.1"/>
    <property type="molecule type" value="Genomic_DNA"/>
</dbReference>
<gene>
    <name evidence="2" type="ORF">MGSAQ_002551</name>
</gene>
<evidence type="ECO:0000313" key="2">
    <source>
        <dbReference type="EMBL" id="KTF05954.1"/>
    </source>
</evidence>
<accession>A0A1B6NR77</accession>
<evidence type="ECO:0000256" key="1">
    <source>
        <dbReference type="SAM" id="MobiDB-lite"/>
    </source>
</evidence>
<feature type="non-terminal residue" evidence="2">
    <location>
        <position position="38"/>
    </location>
</feature>